<dbReference type="PANTHER" id="PTHR23226">
    <property type="entry name" value="ZINC FINGER AND SCAN DOMAIN-CONTAINING"/>
    <property type="match status" value="1"/>
</dbReference>
<keyword evidence="6" id="KW-0804">Transcription</keyword>
<dbReference type="SMART" id="SM00355">
    <property type="entry name" value="ZnF_C2H2"/>
    <property type="match status" value="6"/>
</dbReference>
<feature type="domain" description="C2H2-type" evidence="9">
    <location>
        <begin position="395"/>
        <end position="422"/>
    </location>
</feature>
<organism evidence="12 13">
    <name type="scientific">Pogona vitticeps</name>
    <name type="common">central bearded dragon</name>
    <dbReference type="NCBI Taxonomy" id="103695"/>
    <lineage>
        <taxon>Eukaryota</taxon>
        <taxon>Metazoa</taxon>
        <taxon>Chordata</taxon>
        <taxon>Craniata</taxon>
        <taxon>Vertebrata</taxon>
        <taxon>Euteleostomi</taxon>
        <taxon>Lepidosauria</taxon>
        <taxon>Squamata</taxon>
        <taxon>Bifurcata</taxon>
        <taxon>Unidentata</taxon>
        <taxon>Episquamata</taxon>
        <taxon>Toxicofera</taxon>
        <taxon>Iguania</taxon>
        <taxon>Acrodonta</taxon>
        <taxon>Agamidae</taxon>
        <taxon>Amphibolurinae</taxon>
        <taxon>Pogona</taxon>
    </lineage>
</organism>
<keyword evidence="4" id="KW-0862">Zinc</keyword>
<feature type="domain" description="KRAB" evidence="11">
    <location>
        <begin position="209"/>
        <end position="285"/>
    </location>
</feature>
<feature type="domain" description="C2H2-type" evidence="9">
    <location>
        <begin position="451"/>
        <end position="478"/>
    </location>
</feature>
<feature type="domain" description="C2H2-type" evidence="9">
    <location>
        <begin position="507"/>
        <end position="534"/>
    </location>
</feature>
<sequence length="575" mass="66393">MPVHSIPLVCLEEMKVEDSFGPEPGKQPDNMDVWSQEEFLKRTAESNLHGEPLGPEVQGQHFRQFCYQEDEGPRAVCSQLHRLCCQWLKPEKHTKAEILDLVILEQFLTLLPPEMRIWVRECKPETTSQAVSLAEGFLLSQRVDKKGEKEMVMNAPSDSTQKSLLLKNMEEKNRRTLLPEPGNTLEANDSFHLGGEMEAAPLQPEENSAAFEDIAVSFTEEEWLLLDAAQKALHREVMEENQTHVVSLAPGVGKSRSEEEWLQVCLEKVIEEEEDKERRRNETEEERNEFFPPGAFCEISLEGEIVQSKESHEYSVLRETFSSQASLNAPWEIHHEKEMMERSEYSEDFCDASSPERDLTMQREERPFIYVDCENDISQSTDLSHMKPRTGDKPFECSYCGKKISHSSNLSRHMKMHLGEKLFPCSECGKCFTRRGNLADHMRIHTGEKSFKCPECGKLYRHRSTLRSHMRIHTGEKPFKCVQCGKSFRQGATFHSHMRIHTEEKPFQCFECGKMFSRSSNLASHRRIHTGEKLFACVECGKCFKQRSHLKSHSRTHREKQVLQTLMERTEASGH</sequence>
<reference evidence="12" key="1">
    <citation type="submission" date="2025-05" db="UniProtKB">
        <authorList>
            <consortium name="RefSeq"/>
        </authorList>
    </citation>
    <scope>NUCLEOTIDE SEQUENCE [LARGE SCALE GENOMIC DNA]</scope>
</reference>
<keyword evidence="12" id="KW-1185">Reference proteome</keyword>
<evidence type="ECO:0000256" key="5">
    <source>
        <dbReference type="ARBA" id="ARBA00023015"/>
    </source>
</evidence>
<evidence type="ECO:0000259" key="10">
    <source>
        <dbReference type="PROSITE" id="PS50804"/>
    </source>
</evidence>
<protein>
    <submittedName>
        <fullName evidence="13">Zinc finger protein 215-like</fullName>
    </submittedName>
</protein>
<name>A0ABM5FDK5_9SAUR</name>
<dbReference type="PROSITE" id="PS50157">
    <property type="entry name" value="ZINC_FINGER_C2H2_2"/>
    <property type="match status" value="6"/>
</dbReference>
<keyword evidence="5" id="KW-0805">Transcription regulation</keyword>
<dbReference type="SUPFAM" id="SSF57667">
    <property type="entry name" value="beta-beta-alpha zinc fingers"/>
    <property type="match status" value="3"/>
</dbReference>
<keyword evidence="2" id="KW-0677">Repeat</keyword>
<evidence type="ECO:0000256" key="1">
    <source>
        <dbReference type="ARBA" id="ARBA00022723"/>
    </source>
</evidence>
<dbReference type="Gene3D" id="3.30.160.60">
    <property type="entry name" value="Classic Zinc Finger"/>
    <property type="match status" value="6"/>
</dbReference>
<dbReference type="PROSITE" id="PS50804">
    <property type="entry name" value="SCAN_BOX"/>
    <property type="match status" value="1"/>
</dbReference>
<feature type="domain" description="C2H2-type" evidence="9">
    <location>
        <begin position="479"/>
        <end position="506"/>
    </location>
</feature>
<evidence type="ECO:0000313" key="13">
    <source>
        <dbReference type="RefSeq" id="XP_072843475.1"/>
    </source>
</evidence>
<dbReference type="Pfam" id="PF02023">
    <property type="entry name" value="SCAN"/>
    <property type="match status" value="1"/>
</dbReference>
<gene>
    <name evidence="13" type="primary">LOC140703762</name>
</gene>
<evidence type="ECO:0000256" key="6">
    <source>
        <dbReference type="ARBA" id="ARBA00023163"/>
    </source>
</evidence>
<keyword evidence="7" id="KW-0539">Nucleus</keyword>
<dbReference type="SMART" id="SM00431">
    <property type="entry name" value="SCAN"/>
    <property type="match status" value="1"/>
</dbReference>
<reference evidence="13" key="2">
    <citation type="submission" date="2025-08" db="UniProtKB">
        <authorList>
            <consortium name="RefSeq"/>
        </authorList>
    </citation>
    <scope>IDENTIFICATION</scope>
</reference>
<evidence type="ECO:0000259" key="9">
    <source>
        <dbReference type="PROSITE" id="PS50157"/>
    </source>
</evidence>
<dbReference type="Pfam" id="PF01352">
    <property type="entry name" value="KRAB"/>
    <property type="match status" value="1"/>
</dbReference>
<dbReference type="CDD" id="cd07765">
    <property type="entry name" value="KRAB_A-box"/>
    <property type="match status" value="1"/>
</dbReference>
<dbReference type="Proteomes" id="UP001652642">
    <property type="component" value="Chromosome 2"/>
</dbReference>
<feature type="domain" description="SCAN box" evidence="10">
    <location>
        <begin position="60"/>
        <end position="137"/>
    </location>
</feature>
<evidence type="ECO:0000256" key="4">
    <source>
        <dbReference type="ARBA" id="ARBA00022833"/>
    </source>
</evidence>
<dbReference type="InterPro" id="IPR038269">
    <property type="entry name" value="SCAN_sf"/>
</dbReference>
<proteinExistence type="predicted"/>
<feature type="domain" description="C2H2-type" evidence="9">
    <location>
        <begin position="535"/>
        <end position="562"/>
    </location>
</feature>
<dbReference type="Pfam" id="PF00096">
    <property type="entry name" value="zf-C2H2"/>
    <property type="match status" value="6"/>
</dbReference>
<evidence type="ECO:0000256" key="8">
    <source>
        <dbReference type="PROSITE-ProRule" id="PRU00042"/>
    </source>
</evidence>
<keyword evidence="3 8" id="KW-0863">Zinc-finger</keyword>
<dbReference type="SUPFAM" id="SSF47353">
    <property type="entry name" value="Retrovirus capsid dimerization domain-like"/>
    <property type="match status" value="1"/>
</dbReference>
<dbReference type="InterPro" id="IPR036236">
    <property type="entry name" value="Znf_C2H2_sf"/>
</dbReference>
<dbReference type="SMART" id="SM00349">
    <property type="entry name" value="KRAB"/>
    <property type="match status" value="1"/>
</dbReference>
<feature type="domain" description="C2H2-type" evidence="9">
    <location>
        <begin position="423"/>
        <end position="450"/>
    </location>
</feature>
<dbReference type="SUPFAM" id="SSF109640">
    <property type="entry name" value="KRAB domain (Kruppel-associated box)"/>
    <property type="match status" value="1"/>
</dbReference>
<keyword evidence="1" id="KW-0479">Metal-binding</keyword>
<dbReference type="RefSeq" id="XP_072843475.1">
    <property type="nucleotide sequence ID" value="XM_072987374.1"/>
</dbReference>
<evidence type="ECO:0000256" key="3">
    <source>
        <dbReference type="ARBA" id="ARBA00022771"/>
    </source>
</evidence>
<dbReference type="InterPro" id="IPR013087">
    <property type="entry name" value="Znf_C2H2_type"/>
</dbReference>
<dbReference type="GeneID" id="140703762"/>
<dbReference type="CDD" id="cd07936">
    <property type="entry name" value="SCAN"/>
    <property type="match status" value="1"/>
</dbReference>
<dbReference type="PANTHER" id="PTHR23226:SF377">
    <property type="entry name" value="ZINC FINGER AND SCAN DOMAIN-CONTAINING PROTEIN 20"/>
    <property type="match status" value="1"/>
</dbReference>
<dbReference type="InterPro" id="IPR003309">
    <property type="entry name" value="SCAN_dom"/>
</dbReference>
<evidence type="ECO:0000259" key="11">
    <source>
        <dbReference type="PROSITE" id="PS50805"/>
    </source>
</evidence>
<evidence type="ECO:0000256" key="7">
    <source>
        <dbReference type="ARBA" id="ARBA00023242"/>
    </source>
</evidence>
<dbReference type="InterPro" id="IPR001909">
    <property type="entry name" value="KRAB"/>
</dbReference>
<dbReference type="Gene3D" id="1.10.4020.10">
    <property type="entry name" value="DNA breaking-rejoining enzymes"/>
    <property type="match status" value="1"/>
</dbReference>
<dbReference type="PROSITE" id="PS00028">
    <property type="entry name" value="ZINC_FINGER_C2H2_1"/>
    <property type="match status" value="6"/>
</dbReference>
<dbReference type="InterPro" id="IPR036051">
    <property type="entry name" value="KRAB_dom_sf"/>
</dbReference>
<accession>A0ABM5FDK5</accession>
<dbReference type="PROSITE" id="PS50805">
    <property type="entry name" value="KRAB"/>
    <property type="match status" value="1"/>
</dbReference>
<evidence type="ECO:0000313" key="12">
    <source>
        <dbReference type="Proteomes" id="UP001652642"/>
    </source>
</evidence>
<dbReference type="Gene3D" id="6.10.140.140">
    <property type="match status" value="1"/>
</dbReference>
<evidence type="ECO:0000256" key="2">
    <source>
        <dbReference type="ARBA" id="ARBA00022737"/>
    </source>
</evidence>